<feature type="region of interest" description="Disordered" evidence="1">
    <location>
        <begin position="35"/>
        <end position="54"/>
    </location>
</feature>
<keyword evidence="3" id="KW-1185">Reference proteome</keyword>
<dbReference type="RefSeq" id="XP_028652939.1">
    <property type="nucleotide sequence ID" value="XM_028797106.2"/>
</dbReference>
<accession>A0A8C4RFA9</accession>
<protein>
    <submittedName>
        <fullName evidence="2">Neugrin, neurite outgrowth associated</fullName>
    </submittedName>
</protein>
<dbReference type="PANTHER" id="PTHR13475">
    <property type="entry name" value="NEUGRIN"/>
    <property type="match status" value="1"/>
</dbReference>
<organism evidence="2 3">
    <name type="scientific">Erpetoichthys calabaricus</name>
    <name type="common">Rope fish</name>
    <name type="synonym">Calamoichthys calabaricus</name>
    <dbReference type="NCBI Taxonomy" id="27687"/>
    <lineage>
        <taxon>Eukaryota</taxon>
        <taxon>Metazoa</taxon>
        <taxon>Chordata</taxon>
        <taxon>Craniata</taxon>
        <taxon>Vertebrata</taxon>
        <taxon>Euteleostomi</taxon>
        <taxon>Actinopterygii</taxon>
        <taxon>Polypteriformes</taxon>
        <taxon>Polypteridae</taxon>
        <taxon>Erpetoichthys</taxon>
    </lineage>
</organism>
<dbReference type="InterPro" id="IPR010487">
    <property type="entry name" value="NGRN/Rrg9"/>
</dbReference>
<dbReference type="CTD" id="51335"/>
<dbReference type="GO" id="GO:0005634">
    <property type="term" value="C:nucleus"/>
    <property type="evidence" value="ECO:0007669"/>
    <property type="project" value="TreeGrafter"/>
</dbReference>
<evidence type="ECO:0000256" key="1">
    <source>
        <dbReference type="SAM" id="MobiDB-lite"/>
    </source>
</evidence>
<proteinExistence type="predicted"/>
<dbReference type="Proteomes" id="UP000694620">
    <property type="component" value="Chromosome 3"/>
</dbReference>
<reference evidence="2" key="1">
    <citation type="submission" date="2021-06" db="EMBL/GenBank/DDBJ databases">
        <authorList>
            <consortium name="Wellcome Sanger Institute Data Sharing"/>
        </authorList>
    </citation>
    <scope>NUCLEOTIDE SEQUENCE [LARGE SCALE GENOMIC DNA]</scope>
</reference>
<dbReference type="GeneID" id="114648211"/>
<evidence type="ECO:0000313" key="2">
    <source>
        <dbReference type="Ensembl" id="ENSECRP00000001297.1"/>
    </source>
</evidence>
<dbReference type="AlphaFoldDB" id="A0A8C4RFA9"/>
<evidence type="ECO:0000313" key="3">
    <source>
        <dbReference type="Proteomes" id="UP000694620"/>
    </source>
</evidence>
<dbReference type="Ensembl" id="ENSECRT00000001320.1">
    <property type="protein sequence ID" value="ENSECRP00000001297.1"/>
    <property type="gene ID" value="ENSECRG00000000906.1"/>
</dbReference>
<dbReference type="OrthoDB" id="6415470at2759"/>
<dbReference type="PANTHER" id="PTHR13475:SF3">
    <property type="entry name" value="NEUGRIN"/>
    <property type="match status" value="1"/>
</dbReference>
<dbReference type="Pfam" id="PF06413">
    <property type="entry name" value="Neugrin"/>
    <property type="match status" value="1"/>
</dbReference>
<name>A0A8C4RFA9_ERPCA</name>
<dbReference type="GeneTree" id="ENSGT00390000014472"/>
<reference evidence="2" key="3">
    <citation type="submission" date="2025-09" db="UniProtKB">
        <authorList>
            <consortium name="Ensembl"/>
        </authorList>
    </citation>
    <scope>IDENTIFICATION</scope>
</reference>
<sequence length="304" mass="35345">MKMVTHICNFVTTRGIKWEPFLRCTLFSRSITSHLSSRDVGSHNPQKAGFQQTSEETEVDFDQEYFEKNVETLIREKKKQQKAIKEKRMRNWIDGPGPPERKLTWEAMEQIRYMNQEYPDEWTLPHLAEGFGVTVDTVKRVLRSKFSPPLQRRVKQDSRVLVRNELKTKALGDFEKMKELKIPDPPVPLLVTPGNSIAVQVQPSLKTRPPQPFNKVYVKKFHKKNFQTFSDGDTNNVNLQSTEEMKLSKMQNTESHLNGYNKQGKAVSKETTAEHRVLGHEEKVDTIQKGREFYDSKGNFLYSI</sequence>
<reference evidence="2" key="2">
    <citation type="submission" date="2025-08" db="UniProtKB">
        <authorList>
            <consortium name="Ensembl"/>
        </authorList>
    </citation>
    <scope>IDENTIFICATION</scope>
</reference>
<gene>
    <name evidence="2" type="primary">ngrn</name>
</gene>
<feature type="compositionally biased region" description="Polar residues" evidence="1">
    <location>
        <begin position="43"/>
        <end position="54"/>
    </location>
</feature>